<evidence type="ECO:0000259" key="7">
    <source>
        <dbReference type="PROSITE" id="PS51160"/>
    </source>
</evidence>
<dbReference type="PRINTS" id="PR00112">
    <property type="entry name" value="ACYLPHPHTASE"/>
</dbReference>
<evidence type="ECO:0000256" key="4">
    <source>
        <dbReference type="ARBA" id="ARBA00047645"/>
    </source>
</evidence>
<dbReference type="InterPro" id="IPR020456">
    <property type="entry name" value="Acylphosphatase"/>
</dbReference>
<reference evidence="8" key="2">
    <citation type="submission" date="2025-09" db="UniProtKB">
        <authorList>
            <consortium name="Ensembl"/>
        </authorList>
    </citation>
    <scope>IDENTIFICATION</scope>
</reference>
<comment type="similarity">
    <text evidence="1 6">Belongs to the acylphosphatase family.</text>
</comment>
<dbReference type="EC" id="3.6.1.7" evidence="2"/>
<evidence type="ECO:0000313" key="9">
    <source>
        <dbReference type="Proteomes" id="UP000261540"/>
    </source>
</evidence>
<dbReference type="SUPFAM" id="SSF54975">
    <property type="entry name" value="Acylphosphatase/BLUF domain-like"/>
    <property type="match status" value="1"/>
</dbReference>
<dbReference type="Pfam" id="PF00708">
    <property type="entry name" value="Acylphosphatase"/>
    <property type="match status" value="1"/>
</dbReference>
<proteinExistence type="inferred from homology"/>
<evidence type="ECO:0000313" key="8">
    <source>
        <dbReference type="Ensembl" id="ENSPKIP00000011369.1"/>
    </source>
</evidence>
<evidence type="ECO:0000256" key="2">
    <source>
        <dbReference type="ARBA" id="ARBA00012150"/>
    </source>
</evidence>
<keyword evidence="3" id="KW-0378">Hydrolase</keyword>
<dbReference type="PROSITE" id="PS51160">
    <property type="entry name" value="ACYLPHOSPHATASE_3"/>
    <property type="match status" value="1"/>
</dbReference>
<organism evidence="8 9">
    <name type="scientific">Paramormyrops kingsleyae</name>
    <dbReference type="NCBI Taxonomy" id="1676925"/>
    <lineage>
        <taxon>Eukaryota</taxon>
        <taxon>Metazoa</taxon>
        <taxon>Chordata</taxon>
        <taxon>Craniata</taxon>
        <taxon>Vertebrata</taxon>
        <taxon>Euteleostomi</taxon>
        <taxon>Actinopterygii</taxon>
        <taxon>Neopterygii</taxon>
        <taxon>Teleostei</taxon>
        <taxon>Osteoglossocephala</taxon>
        <taxon>Osteoglossomorpha</taxon>
        <taxon>Osteoglossiformes</taxon>
        <taxon>Mormyridae</taxon>
        <taxon>Paramormyrops</taxon>
    </lineage>
</organism>
<dbReference type="PANTHER" id="PTHR10029">
    <property type="entry name" value="ACYLPHOSPHATASE"/>
    <property type="match status" value="1"/>
</dbReference>
<dbReference type="InterPro" id="IPR001792">
    <property type="entry name" value="Acylphosphatase-like_dom"/>
</dbReference>
<dbReference type="Ensembl" id="ENSPKIT00000023310.1">
    <property type="protein sequence ID" value="ENSPKIP00000011369.1"/>
    <property type="gene ID" value="ENSPKIG00000018409.1"/>
</dbReference>
<dbReference type="FunFam" id="3.30.70.100:FF:000011">
    <property type="entry name" value="Acylphosphatase"/>
    <property type="match status" value="1"/>
</dbReference>
<dbReference type="PANTHER" id="PTHR10029:SF22">
    <property type="entry name" value="ACYLPHOSPHATASE-2-LIKE"/>
    <property type="match status" value="1"/>
</dbReference>
<dbReference type="GO" id="GO:0003998">
    <property type="term" value="F:acylphosphatase activity"/>
    <property type="evidence" value="ECO:0007669"/>
    <property type="project" value="UniProtKB-EC"/>
</dbReference>
<protein>
    <recommendedName>
        <fullName evidence="2">acylphosphatase</fullName>
        <ecNumber evidence="2">3.6.1.7</ecNumber>
    </recommendedName>
</protein>
<evidence type="ECO:0000256" key="5">
    <source>
        <dbReference type="PROSITE-ProRule" id="PRU00520"/>
    </source>
</evidence>
<feature type="domain" description="Acylphosphatase-like" evidence="7">
    <location>
        <begin position="55"/>
        <end position="143"/>
    </location>
</feature>
<evidence type="ECO:0000256" key="1">
    <source>
        <dbReference type="ARBA" id="ARBA00005614"/>
    </source>
</evidence>
<dbReference type="Gene3D" id="3.30.70.100">
    <property type="match status" value="1"/>
</dbReference>
<dbReference type="InterPro" id="IPR036046">
    <property type="entry name" value="Acylphosphatase-like_dom_sf"/>
</dbReference>
<comment type="caution">
    <text evidence="5">Lacks conserved residue(s) required for the propagation of feature annotation.</text>
</comment>
<accession>A0A3B3QZM4</accession>
<sequence>MVAATHIIGRVLYGVLFKGGILQLPPLAVKGITRVPLSIRSSIHSTQPAMSELISVDYEVFGEVQGKACYTEQEGKRLQLVGWVRNTNRDTVEGQIQGPKETVEKMKDWLRNTGSPMSRIDKATFANEHAIPALQFTSFATRY</sequence>
<dbReference type="AlphaFoldDB" id="A0A3B3QZM4"/>
<dbReference type="STRING" id="1676925.ENSPKIP00000011369"/>
<evidence type="ECO:0000256" key="3">
    <source>
        <dbReference type="ARBA" id="ARBA00022801"/>
    </source>
</evidence>
<keyword evidence="9" id="KW-1185">Reference proteome</keyword>
<reference evidence="8" key="1">
    <citation type="submission" date="2025-08" db="UniProtKB">
        <authorList>
            <consortium name="Ensembl"/>
        </authorList>
    </citation>
    <scope>IDENTIFICATION</scope>
</reference>
<comment type="catalytic activity">
    <reaction evidence="4">
        <text>an acyl phosphate + H2O = a carboxylate + phosphate + H(+)</text>
        <dbReference type="Rhea" id="RHEA:14965"/>
        <dbReference type="ChEBI" id="CHEBI:15377"/>
        <dbReference type="ChEBI" id="CHEBI:15378"/>
        <dbReference type="ChEBI" id="CHEBI:29067"/>
        <dbReference type="ChEBI" id="CHEBI:43474"/>
        <dbReference type="ChEBI" id="CHEBI:59918"/>
        <dbReference type="EC" id="3.6.1.7"/>
    </reaction>
</comment>
<evidence type="ECO:0000256" key="6">
    <source>
        <dbReference type="RuleBase" id="RU004168"/>
    </source>
</evidence>
<name>A0A3B3QZM4_9TELE</name>
<dbReference type="Proteomes" id="UP000261540">
    <property type="component" value="Unplaced"/>
</dbReference>
<dbReference type="GeneTree" id="ENSGT00390000011103"/>